<keyword evidence="2" id="KW-1185">Reference proteome</keyword>
<gene>
    <name evidence="1" type="ORF">FOMPIDRAFT_1115895</name>
</gene>
<accession>S8FZ37</accession>
<dbReference type="HOGENOM" id="CLU_205478_0_0_1"/>
<evidence type="ECO:0000313" key="2">
    <source>
        <dbReference type="Proteomes" id="UP000015241"/>
    </source>
</evidence>
<reference evidence="1 2" key="1">
    <citation type="journal article" date="2012" name="Science">
        <title>The Paleozoic origin of enzymatic lignin decomposition reconstructed from 31 fungal genomes.</title>
        <authorList>
            <person name="Floudas D."/>
            <person name="Binder M."/>
            <person name="Riley R."/>
            <person name="Barry K."/>
            <person name="Blanchette R.A."/>
            <person name="Henrissat B."/>
            <person name="Martinez A.T."/>
            <person name="Otillar R."/>
            <person name="Spatafora J.W."/>
            <person name="Yadav J.S."/>
            <person name="Aerts A."/>
            <person name="Benoit I."/>
            <person name="Boyd A."/>
            <person name="Carlson A."/>
            <person name="Copeland A."/>
            <person name="Coutinho P.M."/>
            <person name="de Vries R.P."/>
            <person name="Ferreira P."/>
            <person name="Findley K."/>
            <person name="Foster B."/>
            <person name="Gaskell J."/>
            <person name="Glotzer D."/>
            <person name="Gorecki P."/>
            <person name="Heitman J."/>
            <person name="Hesse C."/>
            <person name="Hori C."/>
            <person name="Igarashi K."/>
            <person name="Jurgens J.A."/>
            <person name="Kallen N."/>
            <person name="Kersten P."/>
            <person name="Kohler A."/>
            <person name="Kuees U."/>
            <person name="Kumar T.K.A."/>
            <person name="Kuo A."/>
            <person name="LaButti K."/>
            <person name="Larrondo L.F."/>
            <person name="Lindquist E."/>
            <person name="Ling A."/>
            <person name="Lombard V."/>
            <person name="Lucas S."/>
            <person name="Lundell T."/>
            <person name="Martin R."/>
            <person name="McLaughlin D.J."/>
            <person name="Morgenstern I."/>
            <person name="Morin E."/>
            <person name="Murat C."/>
            <person name="Nagy L.G."/>
            <person name="Nolan M."/>
            <person name="Ohm R.A."/>
            <person name="Patyshakuliyeva A."/>
            <person name="Rokas A."/>
            <person name="Ruiz-Duenas F.J."/>
            <person name="Sabat G."/>
            <person name="Salamov A."/>
            <person name="Samejima M."/>
            <person name="Schmutz J."/>
            <person name="Slot J.C."/>
            <person name="St John F."/>
            <person name="Stenlid J."/>
            <person name="Sun H."/>
            <person name="Sun S."/>
            <person name="Syed K."/>
            <person name="Tsang A."/>
            <person name="Wiebenga A."/>
            <person name="Young D."/>
            <person name="Pisabarro A."/>
            <person name="Eastwood D.C."/>
            <person name="Martin F."/>
            <person name="Cullen D."/>
            <person name="Grigoriev I.V."/>
            <person name="Hibbett D.S."/>
        </authorList>
    </citation>
    <scope>NUCLEOTIDE SEQUENCE</scope>
    <source>
        <strain evidence="2">FP-58527</strain>
    </source>
</reference>
<organism evidence="1 2">
    <name type="scientific">Fomitopsis schrenkii</name>
    <name type="common">Brown rot fungus</name>
    <dbReference type="NCBI Taxonomy" id="2126942"/>
    <lineage>
        <taxon>Eukaryota</taxon>
        <taxon>Fungi</taxon>
        <taxon>Dikarya</taxon>
        <taxon>Basidiomycota</taxon>
        <taxon>Agaricomycotina</taxon>
        <taxon>Agaricomycetes</taxon>
        <taxon>Polyporales</taxon>
        <taxon>Fomitopsis</taxon>
    </lineage>
</organism>
<protein>
    <submittedName>
        <fullName evidence="1">Uncharacterized protein</fullName>
    </submittedName>
</protein>
<proteinExistence type="predicted"/>
<dbReference type="EMBL" id="KE504130">
    <property type="protein sequence ID" value="EPT03470.1"/>
    <property type="molecule type" value="Genomic_DNA"/>
</dbReference>
<evidence type="ECO:0000313" key="1">
    <source>
        <dbReference type="EMBL" id="EPT03470.1"/>
    </source>
</evidence>
<dbReference type="InParanoid" id="S8FZ37"/>
<dbReference type="AlphaFoldDB" id="S8FZ37"/>
<name>S8FZ37_FOMSC</name>
<dbReference type="OrthoDB" id="3038119at2759"/>
<dbReference type="Proteomes" id="UP000015241">
    <property type="component" value="Unassembled WGS sequence"/>
</dbReference>
<sequence>MPSFTARQAIQKRYNVNRRHIYDWYHTKGLRVTKEDARMAAASTPARPQVMLSCVVLTRFLN</sequence>